<feature type="domain" description="Penicillin-binding protein dimerisation" evidence="16">
    <location>
        <begin position="57"/>
        <end position="242"/>
    </location>
</feature>
<comment type="similarity">
    <text evidence="3">Belongs to the transpeptidase family.</text>
</comment>
<evidence type="ECO:0000256" key="2">
    <source>
        <dbReference type="ARBA" id="ARBA00004236"/>
    </source>
</evidence>
<evidence type="ECO:0000256" key="6">
    <source>
        <dbReference type="ARBA" id="ARBA00022670"/>
    </source>
</evidence>
<comment type="caution">
    <text evidence="17">The sequence shown here is derived from an EMBL/GenBank/DDBJ whole genome shotgun (WGS) entry which is preliminary data.</text>
</comment>
<evidence type="ECO:0000256" key="3">
    <source>
        <dbReference type="ARBA" id="ARBA00007171"/>
    </source>
</evidence>
<evidence type="ECO:0000256" key="11">
    <source>
        <dbReference type="ARBA" id="ARBA00022989"/>
    </source>
</evidence>
<keyword evidence="4" id="KW-1003">Cell membrane</keyword>
<evidence type="ECO:0000256" key="14">
    <source>
        <dbReference type="SAM" id="Phobius"/>
    </source>
</evidence>
<dbReference type="PANTHER" id="PTHR30627">
    <property type="entry name" value="PEPTIDOGLYCAN D,D-TRANSPEPTIDASE"/>
    <property type="match status" value="1"/>
</dbReference>
<keyword evidence="5" id="KW-0997">Cell inner membrane</keyword>
<evidence type="ECO:0000259" key="16">
    <source>
        <dbReference type="Pfam" id="PF03717"/>
    </source>
</evidence>
<keyword evidence="13" id="KW-0961">Cell wall biogenesis/degradation</keyword>
<name>A0ABP8KJ29_9MICO</name>
<evidence type="ECO:0000256" key="1">
    <source>
        <dbReference type="ARBA" id="ARBA00004167"/>
    </source>
</evidence>
<evidence type="ECO:0000256" key="9">
    <source>
        <dbReference type="ARBA" id="ARBA00022960"/>
    </source>
</evidence>
<dbReference type="InterPro" id="IPR001460">
    <property type="entry name" value="PCN-bd_Tpept"/>
</dbReference>
<comment type="subcellular location">
    <subcellularLocation>
        <location evidence="2">Cell membrane</location>
    </subcellularLocation>
    <subcellularLocation>
        <location evidence="1">Membrane</location>
        <topology evidence="1">Single-pass membrane protein</topology>
    </subcellularLocation>
</comment>
<dbReference type="Pfam" id="PF00905">
    <property type="entry name" value="Transpeptidase"/>
    <property type="match status" value="1"/>
</dbReference>
<proteinExistence type="inferred from homology"/>
<keyword evidence="6" id="KW-0645">Protease</keyword>
<keyword evidence="8" id="KW-0378">Hydrolase</keyword>
<dbReference type="SUPFAM" id="SSF56601">
    <property type="entry name" value="beta-lactamase/transpeptidase-like"/>
    <property type="match status" value="1"/>
</dbReference>
<feature type="domain" description="Penicillin-binding protein transpeptidase" evidence="15">
    <location>
        <begin position="287"/>
        <end position="654"/>
    </location>
</feature>
<keyword evidence="9" id="KW-0133">Cell shape</keyword>
<sequence>MRRDRPASAHQGRFLAVVLLVVLGFAALVGRLGQVQLVGHEDFVGGASALDTRTIVLPALRGRILDSRGLPLADNRASTVVTIERRVLLADRARAEAVVRDVASVLGVDPQRLLGRTWLCGEDGAPPAPACWAGSPQVPVPLAEDVDPTRALSLVEQPGRFPGVAVAARPVRTYPRPLGTSAAQLVGYLGQVRTDEIERDDTLTPEDLVGRAGLEQQYDSVLRGTPGRTVVAVDARGLVTRVVSRTEPVPGRDLVTSIDARVQASAERALATEMAAARTRGWPADSGAVVVLDPRTGAVAALASAPAYDPNIWTGGISSSDYARLTDPKAGTPLLSRAVGVGLAPASTLKPASVAAAVRAGNPLRGRYGCPASYRIGDRVFRNHETSGRGQISFAEAIRVSCDTVFYAVAHDAWRDQGGTTASVDAPDPFAAVARGLGLGTPTGVDLPGEAPGSVPDRAWKQNRWEATKDESCRRGRTGYPDVADPAHAAYLRQVARENCEDGFRVRAGDAANLSIGQGDVTATPLQVAVMYAALANGGTVVTPRVGSALVDPVGGGEDAVPAGPRRRAPVPEDVGAYLRDALRTAVEDGSVRGRFDRMPAWPVAGKTGTGEVAGKRDTSWFASYAPANAPRWVVTAVVAQGGPGSTTAASVAGAVHETLRGLR</sequence>
<feature type="transmembrane region" description="Helical" evidence="14">
    <location>
        <begin position="12"/>
        <end position="33"/>
    </location>
</feature>
<dbReference type="Pfam" id="PF03717">
    <property type="entry name" value="PBP_dimer"/>
    <property type="match status" value="1"/>
</dbReference>
<dbReference type="InterPro" id="IPR005311">
    <property type="entry name" value="PBP_dimer"/>
</dbReference>
<evidence type="ECO:0000256" key="10">
    <source>
        <dbReference type="ARBA" id="ARBA00022984"/>
    </source>
</evidence>
<dbReference type="InterPro" id="IPR017790">
    <property type="entry name" value="Penicillin-binding_protein_2"/>
</dbReference>
<dbReference type="InterPro" id="IPR036138">
    <property type="entry name" value="PBP_dimer_sf"/>
</dbReference>
<dbReference type="PANTHER" id="PTHR30627:SF2">
    <property type="entry name" value="PEPTIDOGLYCAN D,D-TRANSPEPTIDASE MRDA"/>
    <property type="match status" value="1"/>
</dbReference>
<reference evidence="18" key="1">
    <citation type="journal article" date="2019" name="Int. J. Syst. Evol. Microbiol.">
        <title>The Global Catalogue of Microorganisms (GCM) 10K type strain sequencing project: providing services to taxonomists for standard genome sequencing and annotation.</title>
        <authorList>
            <consortium name="The Broad Institute Genomics Platform"/>
            <consortium name="The Broad Institute Genome Sequencing Center for Infectious Disease"/>
            <person name="Wu L."/>
            <person name="Ma J."/>
        </authorList>
    </citation>
    <scope>NUCLEOTIDE SEQUENCE [LARGE SCALE GENOMIC DNA]</scope>
    <source>
        <strain evidence="18">JCM 17809</strain>
    </source>
</reference>
<keyword evidence="7 14" id="KW-0812">Transmembrane</keyword>
<dbReference type="RefSeq" id="WP_345206274.1">
    <property type="nucleotide sequence ID" value="NZ_BAABGM010000015.1"/>
</dbReference>
<evidence type="ECO:0000256" key="7">
    <source>
        <dbReference type="ARBA" id="ARBA00022692"/>
    </source>
</evidence>
<keyword evidence="12 14" id="KW-0472">Membrane</keyword>
<dbReference type="SUPFAM" id="SSF56519">
    <property type="entry name" value="Penicillin binding protein dimerisation domain"/>
    <property type="match status" value="1"/>
</dbReference>
<dbReference type="InterPro" id="IPR012338">
    <property type="entry name" value="Beta-lactam/transpept-like"/>
</dbReference>
<dbReference type="Gene3D" id="3.90.1310.10">
    <property type="entry name" value="Penicillin-binding protein 2a (Domain 2)"/>
    <property type="match status" value="1"/>
</dbReference>
<protein>
    <submittedName>
        <fullName evidence="17">Penicillin-binding protein 2</fullName>
    </submittedName>
</protein>
<dbReference type="Gene3D" id="3.40.710.10">
    <property type="entry name" value="DD-peptidase/beta-lactamase superfamily"/>
    <property type="match status" value="1"/>
</dbReference>
<evidence type="ECO:0000256" key="13">
    <source>
        <dbReference type="ARBA" id="ARBA00023316"/>
    </source>
</evidence>
<evidence type="ECO:0000256" key="8">
    <source>
        <dbReference type="ARBA" id="ARBA00022801"/>
    </source>
</evidence>
<dbReference type="NCBIfam" id="TIGR03423">
    <property type="entry name" value="pbp2_mrdA"/>
    <property type="match status" value="1"/>
</dbReference>
<dbReference type="InterPro" id="IPR050515">
    <property type="entry name" value="Beta-lactam/transpept"/>
</dbReference>
<evidence type="ECO:0000256" key="12">
    <source>
        <dbReference type="ARBA" id="ARBA00023136"/>
    </source>
</evidence>
<organism evidence="17 18">
    <name type="scientific">Fodinibacter luteus</name>
    <dbReference type="NCBI Taxonomy" id="552064"/>
    <lineage>
        <taxon>Bacteria</taxon>
        <taxon>Bacillati</taxon>
        <taxon>Actinomycetota</taxon>
        <taxon>Actinomycetes</taxon>
        <taxon>Micrococcales</taxon>
        <taxon>Intrasporangiaceae</taxon>
        <taxon>Fodinibacter (ex Wang et al. 2009)</taxon>
    </lineage>
</organism>
<dbReference type="Proteomes" id="UP001500945">
    <property type="component" value="Unassembled WGS sequence"/>
</dbReference>
<evidence type="ECO:0000256" key="4">
    <source>
        <dbReference type="ARBA" id="ARBA00022475"/>
    </source>
</evidence>
<gene>
    <name evidence="17" type="primary">mrdA</name>
    <name evidence="17" type="ORF">GCM10023168_24330</name>
</gene>
<keyword evidence="10" id="KW-0573">Peptidoglycan synthesis</keyword>
<evidence type="ECO:0000313" key="18">
    <source>
        <dbReference type="Proteomes" id="UP001500945"/>
    </source>
</evidence>
<evidence type="ECO:0000313" key="17">
    <source>
        <dbReference type="EMBL" id="GAA4407847.1"/>
    </source>
</evidence>
<evidence type="ECO:0000259" key="15">
    <source>
        <dbReference type="Pfam" id="PF00905"/>
    </source>
</evidence>
<evidence type="ECO:0000256" key="5">
    <source>
        <dbReference type="ARBA" id="ARBA00022519"/>
    </source>
</evidence>
<keyword evidence="18" id="KW-1185">Reference proteome</keyword>
<dbReference type="EMBL" id="BAABGM010000015">
    <property type="protein sequence ID" value="GAA4407847.1"/>
    <property type="molecule type" value="Genomic_DNA"/>
</dbReference>
<keyword evidence="11 14" id="KW-1133">Transmembrane helix</keyword>
<accession>A0ABP8KJ29</accession>